<evidence type="ECO:0000313" key="2">
    <source>
        <dbReference type="Proteomes" id="UP000651156"/>
    </source>
</evidence>
<name>A0ABR9URG0_9CHRO</name>
<accession>A0ABR9URG0</accession>
<organism evidence="1 2">
    <name type="scientific">Gloeocapsopsis crepidinum LEGE 06123</name>
    <dbReference type="NCBI Taxonomy" id="588587"/>
    <lineage>
        <taxon>Bacteria</taxon>
        <taxon>Bacillati</taxon>
        <taxon>Cyanobacteriota</taxon>
        <taxon>Cyanophyceae</taxon>
        <taxon>Oscillatoriophycideae</taxon>
        <taxon>Chroococcales</taxon>
        <taxon>Chroococcaceae</taxon>
        <taxon>Gloeocapsopsis</taxon>
    </lineage>
</organism>
<dbReference type="EMBL" id="JADEWN010000019">
    <property type="protein sequence ID" value="MBE9190640.1"/>
    <property type="molecule type" value="Genomic_DNA"/>
</dbReference>
<dbReference type="Gene3D" id="1.10.150.260">
    <property type="entry name" value="YozE SAM-like"/>
    <property type="match status" value="1"/>
</dbReference>
<evidence type="ECO:0008006" key="3">
    <source>
        <dbReference type="Google" id="ProtNLM"/>
    </source>
</evidence>
<dbReference type="Proteomes" id="UP000651156">
    <property type="component" value="Unassembled WGS sequence"/>
</dbReference>
<reference evidence="1 2" key="1">
    <citation type="submission" date="2020-10" db="EMBL/GenBank/DDBJ databases">
        <authorList>
            <person name="Castelo-Branco R."/>
            <person name="Eusebio N."/>
            <person name="Adriana R."/>
            <person name="Vieira A."/>
            <person name="Brugerolle De Fraissinette N."/>
            <person name="Rezende De Castro R."/>
            <person name="Schneider M.P."/>
            <person name="Vasconcelos V."/>
            <person name="Leao P.N."/>
        </authorList>
    </citation>
    <scope>NUCLEOTIDE SEQUENCE [LARGE SCALE GENOMIC DNA]</scope>
    <source>
        <strain evidence="1 2">LEGE 06123</strain>
    </source>
</reference>
<evidence type="ECO:0000313" key="1">
    <source>
        <dbReference type="EMBL" id="MBE9190640.1"/>
    </source>
</evidence>
<proteinExistence type="predicted"/>
<dbReference type="InterPro" id="IPR036806">
    <property type="entry name" value="YozE_SAM-like_sf"/>
</dbReference>
<protein>
    <recommendedName>
        <fullName evidence="3">Nif11 domain-containing protein</fullName>
    </recommendedName>
</protein>
<keyword evidence="2" id="KW-1185">Reference proteome</keyword>
<comment type="caution">
    <text evidence="1">The sequence shown here is derived from an EMBL/GenBank/DDBJ whole genome shotgun (WGS) entry which is preliminary data.</text>
</comment>
<sequence length="68" mass="8150">MTKESFRDFLKKRKYYDSPLGDFAKDALSDSDWKDDSLESFEEVFSKNTRACYEAREAFEKLKRTYTN</sequence>
<dbReference type="RefSeq" id="WP_193931814.1">
    <property type="nucleotide sequence ID" value="NZ_CAWPMZ010000040.1"/>
</dbReference>
<gene>
    <name evidence="1" type="ORF">IQ230_09750</name>
</gene>